<keyword evidence="1" id="KW-0472">Membrane</keyword>
<feature type="transmembrane region" description="Helical" evidence="1">
    <location>
        <begin position="160"/>
        <end position="186"/>
    </location>
</feature>
<dbReference type="EMBL" id="FO082271">
    <property type="protein sequence ID" value="CCO17573.1"/>
    <property type="molecule type" value="Genomic_DNA"/>
</dbReference>
<keyword evidence="1" id="KW-0812">Transmembrane</keyword>
<organism evidence="2 3">
    <name type="scientific">Bathycoccus prasinos</name>
    <dbReference type="NCBI Taxonomy" id="41875"/>
    <lineage>
        <taxon>Eukaryota</taxon>
        <taxon>Viridiplantae</taxon>
        <taxon>Chlorophyta</taxon>
        <taxon>Mamiellophyceae</taxon>
        <taxon>Mamiellales</taxon>
        <taxon>Bathycoccaceae</taxon>
        <taxon>Bathycoccus</taxon>
    </lineage>
</organism>
<evidence type="ECO:0000256" key="1">
    <source>
        <dbReference type="SAM" id="Phobius"/>
    </source>
</evidence>
<dbReference type="RefSeq" id="XP_007511452.1">
    <property type="nucleotide sequence ID" value="XM_007511390.1"/>
</dbReference>
<proteinExistence type="predicted"/>
<evidence type="ECO:0000313" key="2">
    <source>
        <dbReference type="EMBL" id="CCO17573.1"/>
    </source>
</evidence>
<reference evidence="2 3" key="1">
    <citation type="submission" date="2011-10" db="EMBL/GenBank/DDBJ databases">
        <authorList>
            <person name="Genoscope - CEA"/>
        </authorList>
    </citation>
    <scope>NUCLEOTIDE SEQUENCE [LARGE SCALE GENOMIC DNA]</scope>
    <source>
        <strain evidence="2 3">RCC 1105</strain>
    </source>
</reference>
<feature type="transmembrane region" description="Helical" evidence="1">
    <location>
        <begin position="256"/>
        <end position="273"/>
    </location>
</feature>
<accession>K8F7K1</accession>
<evidence type="ECO:0000313" key="3">
    <source>
        <dbReference type="Proteomes" id="UP000198341"/>
    </source>
</evidence>
<feature type="transmembrane region" description="Helical" evidence="1">
    <location>
        <begin position="55"/>
        <end position="75"/>
    </location>
</feature>
<keyword evidence="3" id="KW-1185">Reference proteome</keyword>
<feature type="transmembrane region" description="Helical" evidence="1">
    <location>
        <begin position="198"/>
        <end position="219"/>
    </location>
</feature>
<gene>
    <name evidence="2" type="ORF">Bathy08g00710</name>
</gene>
<name>K8F7K1_9CHLO</name>
<dbReference type="Proteomes" id="UP000198341">
    <property type="component" value="Chromosome 8"/>
</dbReference>
<protein>
    <submittedName>
        <fullName evidence="2">Uncharacterized protein</fullName>
    </submittedName>
</protein>
<feature type="transmembrane region" description="Helical" evidence="1">
    <location>
        <begin position="12"/>
        <end position="35"/>
    </location>
</feature>
<sequence length="284" mass="31027">MWASLTSSQKVILVSNLMGLYYAVMLLGDKIGLPIESFGAKFYGLKKASVVQASGASWTGVFLCTILADAFYVCFKCSEGARLRYCNTALIMACQRLTLQIAHSTQSIRTVAIPVVAKEYTAGLISSFVFIGLFSSVSSTSRLPAGSVWYKPATTTAKCLFGMTLGCLAFFLQMITTDFLAAVSNVKGKRTAVEYAQLDWCAVMLMGLIFGLLFAQMYLTENEQIGFAKVRVGAILSMMYLAYTEKAITPCKNYKESMRMMGAILALAVYAAHGKDIMKKLKRA</sequence>
<keyword evidence="1" id="KW-1133">Transmembrane helix</keyword>
<dbReference type="GeneID" id="19014050"/>
<feature type="transmembrane region" description="Helical" evidence="1">
    <location>
        <begin position="225"/>
        <end position="244"/>
    </location>
</feature>
<dbReference type="KEGG" id="bpg:Bathy08g00710"/>
<dbReference type="AlphaFoldDB" id="K8F7K1"/>